<keyword evidence="1" id="KW-1133">Transmembrane helix</keyword>
<reference evidence="2" key="1">
    <citation type="submission" date="2022-08" db="EMBL/GenBank/DDBJ databases">
        <authorList>
            <consortium name="DOE Joint Genome Institute"/>
            <person name="Min B."/>
            <person name="Riley R."/>
            <person name="Sierra-Patev S."/>
            <person name="Naranjo-Ortiz M."/>
            <person name="Looney B."/>
            <person name="Konkel Z."/>
            <person name="Slot J.C."/>
            <person name="Sakamoto Y."/>
            <person name="Steenwyk J.L."/>
            <person name="Rokas A."/>
            <person name="Carro J."/>
            <person name="Camarero S."/>
            <person name="Ferreira P."/>
            <person name="Molpeceres G."/>
            <person name="Ruiz-Duenas F.J."/>
            <person name="Serrano A."/>
            <person name="Henrissat B."/>
            <person name="Drula E."/>
            <person name="Hughes K.W."/>
            <person name="Mata J.L."/>
            <person name="Ishikawa N.K."/>
            <person name="Vargas-Isla R."/>
            <person name="Ushijima S."/>
            <person name="Smith C.A."/>
            <person name="Ahrendt S."/>
            <person name="Andreopoulos W."/>
            <person name="He G."/>
            <person name="Labutti K."/>
            <person name="Lipzen A."/>
            <person name="Ng V."/>
            <person name="Sandor L."/>
            <person name="Barry K."/>
            <person name="Martinez A.T."/>
            <person name="Xiao Y."/>
            <person name="Gibbons J.G."/>
            <person name="Terashima K."/>
            <person name="Hibbett D.S."/>
            <person name="Grigoriev I.V."/>
        </authorList>
    </citation>
    <scope>NUCLEOTIDE SEQUENCE</scope>
    <source>
        <strain evidence="2">TFB9207</strain>
    </source>
</reference>
<organism evidence="2 3">
    <name type="scientific">Lentinula raphanica</name>
    <dbReference type="NCBI Taxonomy" id="153919"/>
    <lineage>
        <taxon>Eukaryota</taxon>
        <taxon>Fungi</taxon>
        <taxon>Dikarya</taxon>
        <taxon>Basidiomycota</taxon>
        <taxon>Agaricomycotina</taxon>
        <taxon>Agaricomycetes</taxon>
        <taxon>Agaricomycetidae</taxon>
        <taxon>Agaricales</taxon>
        <taxon>Marasmiineae</taxon>
        <taxon>Omphalotaceae</taxon>
        <taxon>Lentinula</taxon>
    </lineage>
</organism>
<evidence type="ECO:0000313" key="2">
    <source>
        <dbReference type="EMBL" id="KAJ3840926.1"/>
    </source>
</evidence>
<dbReference type="Proteomes" id="UP001163846">
    <property type="component" value="Unassembled WGS sequence"/>
</dbReference>
<protein>
    <submittedName>
        <fullName evidence="2">Uncharacterized protein</fullName>
    </submittedName>
</protein>
<proteinExistence type="predicted"/>
<evidence type="ECO:0000313" key="3">
    <source>
        <dbReference type="Proteomes" id="UP001163846"/>
    </source>
</evidence>
<gene>
    <name evidence="2" type="ORF">F5878DRAFT_658956</name>
</gene>
<feature type="transmembrane region" description="Helical" evidence="1">
    <location>
        <begin position="176"/>
        <end position="196"/>
    </location>
</feature>
<evidence type="ECO:0000256" key="1">
    <source>
        <dbReference type="SAM" id="Phobius"/>
    </source>
</evidence>
<accession>A0AA38PDW9</accession>
<keyword evidence="3" id="KW-1185">Reference proteome</keyword>
<comment type="caution">
    <text evidence="2">The sequence shown here is derived from an EMBL/GenBank/DDBJ whole genome shotgun (WGS) entry which is preliminary data.</text>
</comment>
<sequence length="197" mass="21361">MPYCKPVQNSESPFVVEAIPTRCLRVALSPELSHLQLPPCTTPCSVLAAKTATPTPSDTLPNVVTHEQAHLGTHPIFPLVDGRCKEAESPIQAVIDITFSFSRNLLHHDVHKDNPPSAHAQSTSDITSATRQAIVVYGLDHVRNRNLDGGAVVVGRDLEIVRTLWASDMVKGRNSLFTIITSAIMGAIAMFVFLAFS</sequence>
<dbReference type="AlphaFoldDB" id="A0AA38PDW9"/>
<name>A0AA38PDW9_9AGAR</name>
<dbReference type="EMBL" id="MU806058">
    <property type="protein sequence ID" value="KAJ3840926.1"/>
    <property type="molecule type" value="Genomic_DNA"/>
</dbReference>
<keyword evidence="1" id="KW-0472">Membrane</keyword>
<keyword evidence="1" id="KW-0812">Transmembrane</keyword>